<feature type="domain" description="Type 4 secretion system PilS N-terminal" evidence="1">
    <location>
        <begin position="22"/>
        <end position="153"/>
    </location>
</feature>
<dbReference type="InterPro" id="IPR014911">
    <property type="entry name" value="PilS_N"/>
</dbReference>
<reference evidence="2 3" key="1">
    <citation type="journal article" date="2011" name="Curr. Microbiol.">
        <title>Luteibacter jiangsuensis sp. nov.: a methamidophos-degrading bacterium isolated from a methamidophos-manufacturing factory.</title>
        <authorList>
            <person name="Wang L."/>
            <person name="Wang G.L."/>
            <person name="Li S.P."/>
            <person name="Jiang J.D."/>
        </authorList>
    </citation>
    <scope>NUCLEOTIDE SEQUENCE [LARGE SCALE GENOMIC DNA]</scope>
    <source>
        <strain evidence="2 3">CGMCC 1.10133</strain>
    </source>
</reference>
<dbReference type="SUPFAM" id="SSF54523">
    <property type="entry name" value="Pili subunits"/>
    <property type="match status" value="1"/>
</dbReference>
<dbReference type="Gene3D" id="3.30.1690.10">
    <property type="entry name" value="TcpA-like pilin"/>
    <property type="match status" value="1"/>
</dbReference>
<dbReference type="EMBL" id="JAAQQR010000003">
    <property type="protein sequence ID" value="NID04703.1"/>
    <property type="molecule type" value="Genomic_DNA"/>
</dbReference>
<proteinExistence type="predicted"/>
<sequence>MIVGIVILAAAAAGIGKLFRTSEISTEAANITQMAANLRSLKNGANGYTGLDTKLAVQYKAVPANMSQTSAGVVKNSWNGDVTIGETTTHQEYTIEYANVPDDACMQLVQKLANAGWSKVEAGGKTLTPTSSLSDIQAGCTDPTANAITFTSAN</sequence>
<keyword evidence="3" id="KW-1185">Reference proteome</keyword>
<organism evidence="2 3">
    <name type="scientific">Luteibacter jiangsuensis</name>
    <dbReference type="NCBI Taxonomy" id="637577"/>
    <lineage>
        <taxon>Bacteria</taxon>
        <taxon>Pseudomonadati</taxon>
        <taxon>Pseudomonadota</taxon>
        <taxon>Gammaproteobacteria</taxon>
        <taxon>Lysobacterales</taxon>
        <taxon>Rhodanobacteraceae</taxon>
        <taxon>Luteibacter</taxon>
    </lineage>
</organism>
<dbReference type="Proteomes" id="UP001429601">
    <property type="component" value="Unassembled WGS sequence"/>
</dbReference>
<comment type="caution">
    <text evidence="2">The sequence shown here is derived from an EMBL/GenBank/DDBJ whole genome shotgun (WGS) entry which is preliminary data.</text>
</comment>
<dbReference type="InterPro" id="IPR045584">
    <property type="entry name" value="Pilin-like"/>
</dbReference>
<protein>
    <submittedName>
        <fullName evidence="2">Type IV prepilin</fullName>
    </submittedName>
</protein>
<name>A0ABX0Q2J9_9GAMM</name>
<dbReference type="Pfam" id="PF08805">
    <property type="entry name" value="PilS"/>
    <property type="match status" value="1"/>
</dbReference>
<evidence type="ECO:0000259" key="1">
    <source>
        <dbReference type="Pfam" id="PF08805"/>
    </source>
</evidence>
<accession>A0ABX0Q2J9</accession>
<gene>
    <name evidence="2" type="ORF">HBF26_07380</name>
</gene>
<evidence type="ECO:0000313" key="3">
    <source>
        <dbReference type="Proteomes" id="UP001429601"/>
    </source>
</evidence>
<evidence type="ECO:0000313" key="2">
    <source>
        <dbReference type="EMBL" id="NID04703.1"/>
    </source>
</evidence>